<protein>
    <recommendedName>
        <fullName evidence="3">T4 beta protein</fullName>
    </recommendedName>
</protein>
<keyword evidence="2" id="KW-1185">Reference proteome</keyword>
<evidence type="ECO:0000313" key="2">
    <source>
        <dbReference type="Proteomes" id="UP001235712"/>
    </source>
</evidence>
<dbReference type="InterPro" id="IPR025683">
    <property type="entry name" value="Protein_beta"/>
</dbReference>
<dbReference type="Pfam" id="PF14350">
    <property type="entry name" value="Beta_protein"/>
    <property type="match status" value="1"/>
</dbReference>
<gene>
    <name evidence="1" type="ORF">J2S57_004095</name>
</gene>
<dbReference type="EMBL" id="JAUSQZ010000001">
    <property type="protein sequence ID" value="MDP9828346.1"/>
    <property type="molecule type" value="Genomic_DNA"/>
</dbReference>
<dbReference type="Proteomes" id="UP001235712">
    <property type="component" value="Unassembled WGS sequence"/>
</dbReference>
<sequence>MLAATEPPLYVPVLRGHLGEFDALEMMAPATRSRSYPLIVIVPDVETKPHEPWRLAERFATLSQKWEGRIMVDGSRLTDRETRGDTGLRTVMDAARGPFTQAVPVVRLKDDAAVRFDAADAVRQDGNGVAVQVRRDDLFVAPALVARQLSELLHDVGVQPEQTDLLLDLGYVADDAAAVHGSRLVDRVLSETSGLARYRTVVLTAGAFPPDSGTVRPQRLTEVARHDAALWEYLKARDPERLPVYGDYAITHPGFHPPSSGEIRRPSPHLRYTVAARWLVLRGRRDHPRRNAQFYDICQEISADDRFCGAGLGPADGRIADARSFGPGAAKDWIAVGTAHHADFVVDALARTGLP</sequence>
<reference evidence="1 2" key="1">
    <citation type="submission" date="2023-07" db="EMBL/GenBank/DDBJ databases">
        <title>Sequencing the genomes of 1000 actinobacteria strains.</title>
        <authorList>
            <person name="Klenk H.-P."/>
        </authorList>
    </citation>
    <scope>NUCLEOTIDE SEQUENCE [LARGE SCALE GENOMIC DNA]</scope>
    <source>
        <strain evidence="1 2">DSM 44388</strain>
    </source>
</reference>
<proteinExistence type="predicted"/>
<accession>A0ABT9P714</accession>
<evidence type="ECO:0008006" key="3">
    <source>
        <dbReference type="Google" id="ProtNLM"/>
    </source>
</evidence>
<evidence type="ECO:0000313" key="1">
    <source>
        <dbReference type="EMBL" id="MDP9828346.1"/>
    </source>
</evidence>
<name>A0ABT9P714_9ACTN</name>
<dbReference type="RefSeq" id="WP_307245433.1">
    <property type="nucleotide sequence ID" value="NZ_JAUSQZ010000001.1"/>
</dbReference>
<organism evidence="1 2">
    <name type="scientific">Kineosporia succinea</name>
    <dbReference type="NCBI Taxonomy" id="84632"/>
    <lineage>
        <taxon>Bacteria</taxon>
        <taxon>Bacillati</taxon>
        <taxon>Actinomycetota</taxon>
        <taxon>Actinomycetes</taxon>
        <taxon>Kineosporiales</taxon>
        <taxon>Kineosporiaceae</taxon>
        <taxon>Kineosporia</taxon>
    </lineage>
</organism>
<comment type="caution">
    <text evidence="1">The sequence shown here is derived from an EMBL/GenBank/DDBJ whole genome shotgun (WGS) entry which is preliminary data.</text>
</comment>